<evidence type="ECO:0000256" key="1">
    <source>
        <dbReference type="SAM" id="MobiDB-lite"/>
    </source>
</evidence>
<feature type="domain" description="HMG" evidence="2">
    <location>
        <begin position="245"/>
        <end position="375"/>
    </location>
</feature>
<feature type="compositionally biased region" description="Polar residues" evidence="1">
    <location>
        <begin position="1"/>
        <end position="14"/>
    </location>
</feature>
<keyword evidence="4" id="KW-1185">Reference proteome</keyword>
<dbReference type="InParanoid" id="J0D9D7"/>
<proteinExistence type="predicted"/>
<feature type="region of interest" description="Disordered" evidence="1">
    <location>
        <begin position="1"/>
        <end position="80"/>
    </location>
</feature>
<gene>
    <name evidence="3" type="ORF">AURDEDRAFT_174524</name>
</gene>
<protein>
    <recommendedName>
        <fullName evidence="2">HMG domain-containing protein</fullName>
    </recommendedName>
</protein>
<evidence type="ECO:0000313" key="3">
    <source>
        <dbReference type="EMBL" id="EJD36401.1"/>
    </source>
</evidence>
<dbReference type="KEGG" id="adl:AURDEDRAFT_174524"/>
<dbReference type="Pfam" id="PF18717">
    <property type="entry name" value="CxC4"/>
    <property type="match status" value="1"/>
</dbReference>
<evidence type="ECO:0000313" key="4">
    <source>
        <dbReference type="Proteomes" id="UP000006514"/>
    </source>
</evidence>
<accession>J0D9D7</accession>
<dbReference type="EMBL" id="JH687862">
    <property type="protein sequence ID" value="EJD36401.1"/>
    <property type="molecule type" value="Genomic_DNA"/>
</dbReference>
<dbReference type="InterPro" id="IPR040648">
    <property type="entry name" value="HMGXB3_CxC4"/>
</dbReference>
<evidence type="ECO:0000259" key="2">
    <source>
        <dbReference type="Pfam" id="PF18717"/>
    </source>
</evidence>
<dbReference type="AlphaFoldDB" id="J0D9D7"/>
<feature type="compositionally biased region" description="Low complexity" evidence="1">
    <location>
        <begin position="52"/>
        <end position="65"/>
    </location>
</feature>
<sequence length="382" mass="42700">MLRNAQSTQMSQTPVRRALDYGPSPARGSAKRKRASATPGSPDKRARVADSPTKAPATLTPAKPKAAPRRRSPEVWSPPEKELEQYRSMLANGDLFFGQLAPHTWVAEGYNISQQRRPRTRTGWTHVSATHDGDMELVYDCLDCKQFKSLRRCVHTLLLQEDAQEYLMFSETFDPLGVVFEHKAVEDEGENGDGAQQTRTTYADLTAATEHAKQRSVSWDKAGLPPWARTGPEDDEGVGKYEYKRPLPMLLALSGEGRCRCGTHGSLSMAVEEISCMVYDHTHAFPARIQVRRCGRCPPKSRMASGPDLGSLGLFNHNNQTVVTHALLNKYDSMLGAGEATYNGFCAIMEREYQTYGSAVPFMNADWFRNAWFAFTHLQECF</sequence>
<organism evidence="3 4">
    <name type="scientific">Auricularia subglabra (strain TFB-10046 / SS5)</name>
    <name type="common">White-rot fungus</name>
    <name type="synonym">Auricularia delicata (strain TFB10046)</name>
    <dbReference type="NCBI Taxonomy" id="717982"/>
    <lineage>
        <taxon>Eukaryota</taxon>
        <taxon>Fungi</taxon>
        <taxon>Dikarya</taxon>
        <taxon>Basidiomycota</taxon>
        <taxon>Agaricomycotina</taxon>
        <taxon>Agaricomycetes</taxon>
        <taxon>Auriculariales</taxon>
        <taxon>Auriculariaceae</taxon>
        <taxon>Auricularia</taxon>
    </lineage>
</organism>
<name>J0D9D7_AURST</name>
<dbReference type="Proteomes" id="UP000006514">
    <property type="component" value="Unassembled WGS sequence"/>
</dbReference>
<reference evidence="4" key="1">
    <citation type="journal article" date="2012" name="Science">
        <title>The Paleozoic origin of enzymatic lignin decomposition reconstructed from 31 fungal genomes.</title>
        <authorList>
            <person name="Floudas D."/>
            <person name="Binder M."/>
            <person name="Riley R."/>
            <person name="Barry K."/>
            <person name="Blanchette R.A."/>
            <person name="Henrissat B."/>
            <person name="Martinez A.T."/>
            <person name="Otillar R."/>
            <person name="Spatafora J.W."/>
            <person name="Yadav J.S."/>
            <person name="Aerts A."/>
            <person name="Benoit I."/>
            <person name="Boyd A."/>
            <person name="Carlson A."/>
            <person name="Copeland A."/>
            <person name="Coutinho P.M."/>
            <person name="de Vries R.P."/>
            <person name="Ferreira P."/>
            <person name="Findley K."/>
            <person name="Foster B."/>
            <person name="Gaskell J."/>
            <person name="Glotzer D."/>
            <person name="Gorecki P."/>
            <person name="Heitman J."/>
            <person name="Hesse C."/>
            <person name="Hori C."/>
            <person name="Igarashi K."/>
            <person name="Jurgens J.A."/>
            <person name="Kallen N."/>
            <person name="Kersten P."/>
            <person name="Kohler A."/>
            <person name="Kuees U."/>
            <person name="Kumar T.K.A."/>
            <person name="Kuo A."/>
            <person name="LaButti K."/>
            <person name="Larrondo L.F."/>
            <person name="Lindquist E."/>
            <person name="Ling A."/>
            <person name="Lombard V."/>
            <person name="Lucas S."/>
            <person name="Lundell T."/>
            <person name="Martin R."/>
            <person name="McLaughlin D.J."/>
            <person name="Morgenstern I."/>
            <person name="Morin E."/>
            <person name="Murat C."/>
            <person name="Nagy L.G."/>
            <person name="Nolan M."/>
            <person name="Ohm R.A."/>
            <person name="Patyshakuliyeva A."/>
            <person name="Rokas A."/>
            <person name="Ruiz-Duenas F.J."/>
            <person name="Sabat G."/>
            <person name="Salamov A."/>
            <person name="Samejima M."/>
            <person name="Schmutz J."/>
            <person name="Slot J.C."/>
            <person name="St John F."/>
            <person name="Stenlid J."/>
            <person name="Sun H."/>
            <person name="Sun S."/>
            <person name="Syed K."/>
            <person name="Tsang A."/>
            <person name="Wiebenga A."/>
            <person name="Young D."/>
            <person name="Pisabarro A."/>
            <person name="Eastwood D.C."/>
            <person name="Martin F."/>
            <person name="Cullen D."/>
            <person name="Grigoriev I.V."/>
            <person name="Hibbett D.S."/>
        </authorList>
    </citation>
    <scope>NUCLEOTIDE SEQUENCE [LARGE SCALE GENOMIC DNA]</scope>
    <source>
        <strain evidence="4">TFB10046</strain>
    </source>
</reference>